<dbReference type="InterPro" id="IPR036259">
    <property type="entry name" value="MFS_trans_sf"/>
</dbReference>
<evidence type="ECO:0000256" key="2">
    <source>
        <dbReference type="ARBA" id="ARBA00022475"/>
    </source>
</evidence>
<dbReference type="OrthoDB" id="2810795at2"/>
<dbReference type="Proteomes" id="UP000249005">
    <property type="component" value="Chromosome 1"/>
</dbReference>
<dbReference type="InterPro" id="IPR020846">
    <property type="entry name" value="MFS_dom"/>
</dbReference>
<dbReference type="Gene3D" id="1.20.1250.20">
    <property type="entry name" value="MFS general substrate transporter like domains"/>
    <property type="match status" value="2"/>
</dbReference>
<comment type="subcellular location">
    <subcellularLocation>
        <location evidence="1">Cell membrane</location>
        <topology evidence="1">Multi-pass membrane protein</topology>
    </subcellularLocation>
</comment>
<keyword evidence="4 6" id="KW-1133">Transmembrane helix</keyword>
<feature type="transmembrane region" description="Helical" evidence="6">
    <location>
        <begin position="296"/>
        <end position="316"/>
    </location>
</feature>
<dbReference type="InterPro" id="IPR050189">
    <property type="entry name" value="MFS_Efflux_Transporters"/>
</dbReference>
<evidence type="ECO:0000259" key="7">
    <source>
        <dbReference type="PROSITE" id="PS50850"/>
    </source>
</evidence>
<organism evidence="8 9">
    <name type="scientific">Leminorella richardii</name>
    <dbReference type="NCBI Taxonomy" id="158841"/>
    <lineage>
        <taxon>Bacteria</taxon>
        <taxon>Pseudomonadati</taxon>
        <taxon>Pseudomonadota</taxon>
        <taxon>Gammaproteobacteria</taxon>
        <taxon>Enterobacterales</taxon>
        <taxon>Budviciaceae</taxon>
        <taxon>Leminorella</taxon>
    </lineage>
</organism>
<feature type="transmembrane region" description="Helical" evidence="6">
    <location>
        <begin position="162"/>
        <end position="184"/>
    </location>
</feature>
<keyword evidence="9" id="KW-1185">Reference proteome</keyword>
<feature type="transmembrane region" description="Helical" evidence="6">
    <location>
        <begin position="76"/>
        <end position="98"/>
    </location>
</feature>
<reference evidence="8 9" key="1">
    <citation type="submission" date="2018-06" db="EMBL/GenBank/DDBJ databases">
        <authorList>
            <consortium name="Pathogen Informatics"/>
            <person name="Doyle S."/>
        </authorList>
    </citation>
    <scope>NUCLEOTIDE SEQUENCE [LARGE SCALE GENOMIC DNA]</scope>
    <source>
        <strain evidence="8 9">NCTC12151</strain>
    </source>
</reference>
<keyword evidence="5 6" id="KW-0472">Membrane</keyword>
<dbReference type="EMBL" id="LS483470">
    <property type="protein sequence ID" value="SQI40934.1"/>
    <property type="molecule type" value="Genomic_DNA"/>
</dbReference>
<dbReference type="Pfam" id="PF07690">
    <property type="entry name" value="MFS_1"/>
    <property type="match status" value="1"/>
</dbReference>
<evidence type="ECO:0000256" key="6">
    <source>
        <dbReference type="SAM" id="Phobius"/>
    </source>
</evidence>
<evidence type="ECO:0000313" key="9">
    <source>
        <dbReference type="Proteomes" id="UP000249005"/>
    </source>
</evidence>
<feature type="transmembrane region" description="Helical" evidence="6">
    <location>
        <begin position="134"/>
        <end position="156"/>
    </location>
</feature>
<feature type="transmembrane region" description="Helical" evidence="6">
    <location>
        <begin position="205"/>
        <end position="232"/>
    </location>
</feature>
<dbReference type="PANTHER" id="PTHR43124">
    <property type="entry name" value="PURINE EFFLUX PUMP PBUE"/>
    <property type="match status" value="1"/>
</dbReference>
<name>A0A2X4XWC0_9GAMM</name>
<feature type="domain" description="Major facilitator superfamily (MFS) profile" evidence="7">
    <location>
        <begin position="10"/>
        <end position="389"/>
    </location>
</feature>
<evidence type="ECO:0000256" key="1">
    <source>
        <dbReference type="ARBA" id="ARBA00004651"/>
    </source>
</evidence>
<dbReference type="CDD" id="cd17324">
    <property type="entry name" value="MFS_NepI_like"/>
    <property type="match status" value="1"/>
</dbReference>
<dbReference type="PANTHER" id="PTHR43124:SF3">
    <property type="entry name" value="CHLORAMPHENICOL EFFLUX PUMP RV0191"/>
    <property type="match status" value="1"/>
</dbReference>
<dbReference type="SUPFAM" id="SSF103473">
    <property type="entry name" value="MFS general substrate transporter"/>
    <property type="match status" value="1"/>
</dbReference>
<feature type="transmembrane region" description="Helical" evidence="6">
    <location>
        <begin position="365"/>
        <end position="385"/>
    </location>
</feature>
<proteinExistence type="predicted"/>
<feature type="transmembrane region" description="Helical" evidence="6">
    <location>
        <begin position="47"/>
        <end position="69"/>
    </location>
</feature>
<dbReference type="RefSeq" id="WP_111740338.1">
    <property type="nucleotide sequence ID" value="NZ_LR698987.1"/>
</dbReference>
<accession>A0A2X4XWC0</accession>
<dbReference type="AlphaFoldDB" id="A0A2X4XWC0"/>
<dbReference type="InterPro" id="IPR011701">
    <property type="entry name" value="MFS"/>
</dbReference>
<feature type="transmembrane region" description="Helical" evidence="6">
    <location>
        <begin position="12"/>
        <end position="35"/>
    </location>
</feature>
<dbReference type="GO" id="GO:0022857">
    <property type="term" value="F:transmembrane transporter activity"/>
    <property type="evidence" value="ECO:0007669"/>
    <property type="project" value="InterPro"/>
</dbReference>
<evidence type="ECO:0000256" key="4">
    <source>
        <dbReference type="ARBA" id="ARBA00022989"/>
    </source>
</evidence>
<keyword evidence="2" id="KW-1003">Cell membrane</keyword>
<sequence>MTHPSRIHPGVYVLAITAFAIGVAEFLVVGILPSISADLNVPIATTGGLVGLYALALAIGTPAIVLALSRFNKKRVLLVLVAIFLLGNLLSAVSSSYASLLTGRMVTALAHGSFFALGATVASNLAPKGQASKAIAIMFAGLTLAMVVGVPLGSYLGNSMGWRLPFFFVSGLALLAFLATLFWLPSLPGKQGGSVFEQLSALGNPSIWAMMAVTIFGFGASFSAFTFITPILTDITGFSSSTASLLLVVFGVATLVGNLLGGRLADTLGWHKALRLMFILLAIVLAILALSLHVKMAMVVVLFLWGILAFGMTPGFQAGMLATAERHTPKAVEFASGLNISAFNLGITLGEMAGSSLVVHHHMALTPWAGVVAAVLAHLPLIWLIGRNRQETLCPEAACEA</sequence>
<dbReference type="GO" id="GO:0005886">
    <property type="term" value="C:plasma membrane"/>
    <property type="evidence" value="ECO:0007669"/>
    <property type="project" value="UniProtKB-SubCell"/>
</dbReference>
<feature type="transmembrane region" description="Helical" evidence="6">
    <location>
        <begin position="273"/>
        <end position="290"/>
    </location>
</feature>
<evidence type="ECO:0000256" key="5">
    <source>
        <dbReference type="ARBA" id="ARBA00023136"/>
    </source>
</evidence>
<feature type="transmembrane region" description="Helical" evidence="6">
    <location>
        <begin position="238"/>
        <end position="261"/>
    </location>
</feature>
<evidence type="ECO:0000313" key="8">
    <source>
        <dbReference type="EMBL" id="SQI40934.1"/>
    </source>
</evidence>
<evidence type="ECO:0000256" key="3">
    <source>
        <dbReference type="ARBA" id="ARBA00022692"/>
    </source>
</evidence>
<keyword evidence="3 6" id="KW-0812">Transmembrane</keyword>
<gene>
    <name evidence="8" type="primary">ydhP</name>
    <name evidence="8" type="ORF">NCTC12151_01809</name>
</gene>
<protein>
    <submittedName>
        <fullName evidence="8">Inner membrane transport protein ydhP</fullName>
    </submittedName>
</protein>
<dbReference type="KEGG" id="lri:NCTC12151_01809"/>
<dbReference type="PROSITE" id="PS50850">
    <property type="entry name" value="MFS"/>
    <property type="match status" value="1"/>
</dbReference>